<sequence length="111" mass="12459">MKTSCWRLNDENIGQMNVDGVLLVSGRFEGVSELPVNLLYGLQVEVNKDPPDPLGVGTSKNVLDVFWMDDMISWLQKKCLAFLKSKTFILNPMNISGEDRFMDSLKSTSNS</sequence>
<gene>
    <name evidence="1" type="ORF">F2Q68_00014671</name>
</gene>
<accession>A0A8S9HN46</accession>
<dbReference type="Proteomes" id="UP000712281">
    <property type="component" value="Unassembled WGS sequence"/>
</dbReference>
<protein>
    <submittedName>
        <fullName evidence="1">Uncharacterized protein</fullName>
    </submittedName>
</protein>
<reference evidence="1" key="1">
    <citation type="submission" date="2019-12" db="EMBL/GenBank/DDBJ databases">
        <title>Genome sequencing and annotation of Brassica cretica.</title>
        <authorList>
            <person name="Studholme D.J."/>
            <person name="Sarris P.F."/>
        </authorList>
    </citation>
    <scope>NUCLEOTIDE SEQUENCE</scope>
    <source>
        <strain evidence="1">PFS-001/15</strain>
        <tissue evidence="1">Leaf</tissue>
    </source>
</reference>
<name>A0A8S9HN46_BRACR</name>
<evidence type="ECO:0000313" key="2">
    <source>
        <dbReference type="Proteomes" id="UP000712281"/>
    </source>
</evidence>
<dbReference type="EMBL" id="QGKW02001940">
    <property type="protein sequence ID" value="KAF2559363.1"/>
    <property type="molecule type" value="Genomic_DNA"/>
</dbReference>
<organism evidence="1 2">
    <name type="scientific">Brassica cretica</name>
    <name type="common">Mustard</name>
    <dbReference type="NCBI Taxonomy" id="69181"/>
    <lineage>
        <taxon>Eukaryota</taxon>
        <taxon>Viridiplantae</taxon>
        <taxon>Streptophyta</taxon>
        <taxon>Embryophyta</taxon>
        <taxon>Tracheophyta</taxon>
        <taxon>Spermatophyta</taxon>
        <taxon>Magnoliopsida</taxon>
        <taxon>eudicotyledons</taxon>
        <taxon>Gunneridae</taxon>
        <taxon>Pentapetalae</taxon>
        <taxon>rosids</taxon>
        <taxon>malvids</taxon>
        <taxon>Brassicales</taxon>
        <taxon>Brassicaceae</taxon>
        <taxon>Brassiceae</taxon>
        <taxon>Brassica</taxon>
    </lineage>
</organism>
<evidence type="ECO:0000313" key="1">
    <source>
        <dbReference type="EMBL" id="KAF2559363.1"/>
    </source>
</evidence>
<comment type="caution">
    <text evidence="1">The sequence shown here is derived from an EMBL/GenBank/DDBJ whole genome shotgun (WGS) entry which is preliminary data.</text>
</comment>
<dbReference type="AlphaFoldDB" id="A0A8S9HN46"/>
<proteinExistence type="predicted"/>